<dbReference type="InterPro" id="IPR042070">
    <property type="entry name" value="PucR_C-HTH_sf"/>
</dbReference>
<comment type="caution">
    <text evidence="2">The sequence shown here is derived from an EMBL/GenBank/DDBJ whole genome shotgun (WGS) entry which is preliminary data.</text>
</comment>
<dbReference type="InterPro" id="IPR025736">
    <property type="entry name" value="PucR_C-HTH_dom"/>
</dbReference>
<name>A0ABN3CLI9_9ACTN</name>
<sequence length="391" mass="40343">MEVVQGLLLRLSTLDTDAESAVRVIAYFDSLVRDHVSVPVLLTATARLTQCPVGLLDAATGRRTRVRADGSADTPPVPGSVRELSSGLGAVWMEREGPAHGLDEIVLERYAAAAEVTLERAAALARTARDPALVELALSAETGEAERARALRLLGFDPATPLQALAIALPGQGLASGLRAMGHHVRAATIGDTEAVLVATTLNAELPDAPPTGTGIDPEPPGAARAGIGLELPGAARAGIGLELPGAARAGIGPELPDAARIGIGPELPGARAAESWARARTALRFTGPHDPVMRWSDLGALALFADLPEQAIASLPDVRAMSRLGEESLLAVRALCLAGSIRGAAQAVHLHHSSLAARIARAESALGFSLGDQPGRMRAHLALALVRLLS</sequence>
<feature type="domain" description="PucR C-terminal helix-turn-helix" evidence="1">
    <location>
        <begin position="340"/>
        <end position="385"/>
    </location>
</feature>
<gene>
    <name evidence="2" type="ORF">GCM10009850_056890</name>
</gene>
<evidence type="ECO:0000313" key="3">
    <source>
        <dbReference type="Proteomes" id="UP001499843"/>
    </source>
</evidence>
<organism evidence="2 3">
    <name type="scientific">Nonomuraea monospora</name>
    <dbReference type="NCBI Taxonomy" id="568818"/>
    <lineage>
        <taxon>Bacteria</taxon>
        <taxon>Bacillati</taxon>
        <taxon>Actinomycetota</taxon>
        <taxon>Actinomycetes</taxon>
        <taxon>Streptosporangiales</taxon>
        <taxon>Streptosporangiaceae</taxon>
        <taxon>Nonomuraea</taxon>
    </lineage>
</organism>
<proteinExistence type="predicted"/>
<dbReference type="Gene3D" id="1.10.10.2840">
    <property type="entry name" value="PucR C-terminal helix-turn-helix domain"/>
    <property type="match status" value="1"/>
</dbReference>
<keyword evidence="3" id="KW-1185">Reference proteome</keyword>
<protein>
    <submittedName>
        <fullName evidence="2">Helix-turn-helix domain-containing protein</fullName>
    </submittedName>
</protein>
<evidence type="ECO:0000259" key="1">
    <source>
        <dbReference type="Pfam" id="PF13556"/>
    </source>
</evidence>
<evidence type="ECO:0000313" key="2">
    <source>
        <dbReference type="EMBL" id="GAA2210230.1"/>
    </source>
</evidence>
<dbReference type="InterPro" id="IPR051448">
    <property type="entry name" value="CdaR-like_regulators"/>
</dbReference>
<dbReference type="EMBL" id="BAAAQX010000015">
    <property type="protein sequence ID" value="GAA2210230.1"/>
    <property type="molecule type" value="Genomic_DNA"/>
</dbReference>
<dbReference type="PANTHER" id="PTHR33744">
    <property type="entry name" value="CARBOHYDRATE DIACID REGULATOR"/>
    <property type="match status" value="1"/>
</dbReference>
<accession>A0ABN3CLI9</accession>
<dbReference type="Proteomes" id="UP001499843">
    <property type="component" value="Unassembled WGS sequence"/>
</dbReference>
<dbReference type="PANTHER" id="PTHR33744:SF1">
    <property type="entry name" value="DNA-BINDING TRANSCRIPTIONAL ACTIVATOR ADER"/>
    <property type="match status" value="1"/>
</dbReference>
<dbReference type="Pfam" id="PF13556">
    <property type="entry name" value="HTH_30"/>
    <property type="match status" value="1"/>
</dbReference>
<reference evidence="2 3" key="1">
    <citation type="journal article" date="2019" name="Int. J. Syst. Evol. Microbiol.">
        <title>The Global Catalogue of Microorganisms (GCM) 10K type strain sequencing project: providing services to taxonomists for standard genome sequencing and annotation.</title>
        <authorList>
            <consortium name="The Broad Institute Genomics Platform"/>
            <consortium name="The Broad Institute Genome Sequencing Center for Infectious Disease"/>
            <person name="Wu L."/>
            <person name="Ma J."/>
        </authorList>
    </citation>
    <scope>NUCLEOTIDE SEQUENCE [LARGE SCALE GENOMIC DNA]</scope>
    <source>
        <strain evidence="2 3">JCM 16114</strain>
    </source>
</reference>